<dbReference type="Proteomes" id="UP000215043">
    <property type="component" value="Chromosome"/>
</dbReference>
<dbReference type="GO" id="GO:0008745">
    <property type="term" value="F:N-acetylmuramoyl-L-alanine amidase activity"/>
    <property type="evidence" value="ECO:0007669"/>
    <property type="project" value="InterPro"/>
</dbReference>
<evidence type="ECO:0000256" key="1">
    <source>
        <dbReference type="ARBA" id="ARBA00007553"/>
    </source>
</evidence>
<dbReference type="InterPro" id="IPR002502">
    <property type="entry name" value="Amidase_domain"/>
</dbReference>
<dbReference type="PANTHER" id="PTHR11022:SF41">
    <property type="entry name" value="PEPTIDOGLYCAN-RECOGNITION PROTEIN LC-RELATED"/>
    <property type="match status" value="1"/>
</dbReference>
<comment type="similarity">
    <text evidence="1">Belongs to the N-acetylmuramoyl-L-alanine amidase 2 family.</text>
</comment>
<dbReference type="InterPro" id="IPR015510">
    <property type="entry name" value="PGRP"/>
</dbReference>
<gene>
    <name evidence="6" type="ORF">CDG81_00725</name>
    <name evidence="7" type="ORF">IL38_00960</name>
</gene>
<evidence type="ECO:0000259" key="4">
    <source>
        <dbReference type="SMART" id="SM00644"/>
    </source>
</evidence>
<dbReference type="KEGG" id="aey:CDG81_00725"/>
<dbReference type="Pfam" id="PF01510">
    <property type="entry name" value="Amidase_2"/>
    <property type="match status" value="1"/>
</dbReference>
<feature type="chain" id="PRO_5044290803" description="N-acetylmuramoyl-L-alanine amidase" evidence="3">
    <location>
        <begin position="24"/>
        <end position="362"/>
    </location>
</feature>
<keyword evidence="8" id="KW-1185">Reference proteome</keyword>
<dbReference type="PANTHER" id="PTHR11022">
    <property type="entry name" value="PEPTIDOGLYCAN RECOGNITION PROTEIN"/>
    <property type="match status" value="1"/>
</dbReference>
<dbReference type="SUPFAM" id="SSF55846">
    <property type="entry name" value="N-acetylmuramoyl-L-alanine amidase-like"/>
    <property type="match status" value="1"/>
</dbReference>
<dbReference type="EMBL" id="CP022752">
    <property type="protein sequence ID" value="ASU80713.1"/>
    <property type="molecule type" value="Genomic_DNA"/>
</dbReference>
<dbReference type="Gene3D" id="3.40.80.10">
    <property type="entry name" value="Peptidoglycan recognition protein-like"/>
    <property type="match status" value="1"/>
</dbReference>
<dbReference type="eggNOG" id="COG5479">
    <property type="taxonomic scope" value="Bacteria"/>
</dbReference>
<dbReference type="CDD" id="cd06583">
    <property type="entry name" value="PGRP"/>
    <property type="match status" value="1"/>
</dbReference>
<evidence type="ECO:0000313" key="6">
    <source>
        <dbReference type="EMBL" id="ASU80713.1"/>
    </source>
</evidence>
<dbReference type="OrthoDB" id="514320at2"/>
<dbReference type="Proteomes" id="UP000029737">
    <property type="component" value="Unassembled WGS sequence"/>
</dbReference>
<reference evidence="6 9" key="2">
    <citation type="submission" date="2017-08" db="EMBL/GenBank/DDBJ databases">
        <title>The complete genome sequence of moderately halophilic actinomycete Actinopolyspora erythraea YIM 90600, the producer of novel erythromycin, novel actinopolysporins A-C and tubercidin.</title>
        <authorList>
            <person name="Yin M."/>
            <person name="Tang S."/>
        </authorList>
    </citation>
    <scope>NUCLEOTIDE SEQUENCE [LARGE SCALE GENOMIC DNA]</scope>
    <source>
        <strain evidence="6 9">YIM 90600</strain>
    </source>
</reference>
<feature type="domain" description="Peptidoglycan recognition protein family" evidence="5">
    <location>
        <begin position="166"/>
        <end position="314"/>
    </location>
</feature>
<dbReference type="GO" id="GO:0008270">
    <property type="term" value="F:zinc ion binding"/>
    <property type="evidence" value="ECO:0007669"/>
    <property type="project" value="InterPro"/>
</dbReference>
<evidence type="ECO:0008006" key="10">
    <source>
        <dbReference type="Google" id="ProtNLM"/>
    </source>
</evidence>
<feature type="signal peptide" evidence="3">
    <location>
        <begin position="1"/>
        <end position="23"/>
    </location>
</feature>
<proteinExistence type="inferred from homology"/>
<accession>A0A099DBE3</accession>
<feature type="domain" description="N-acetylmuramoyl-L-alanine amidase" evidence="4">
    <location>
        <begin position="179"/>
        <end position="343"/>
    </location>
</feature>
<evidence type="ECO:0000313" key="8">
    <source>
        <dbReference type="Proteomes" id="UP000029737"/>
    </source>
</evidence>
<dbReference type="GO" id="GO:0009253">
    <property type="term" value="P:peptidoglycan catabolic process"/>
    <property type="evidence" value="ECO:0007669"/>
    <property type="project" value="InterPro"/>
</dbReference>
<dbReference type="SMART" id="SM00701">
    <property type="entry name" value="PGRP"/>
    <property type="match status" value="1"/>
</dbReference>
<dbReference type="InterPro" id="IPR036505">
    <property type="entry name" value="Amidase/PGRP_sf"/>
</dbReference>
<keyword evidence="3" id="KW-0732">Signal</keyword>
<evidence type="ECO:0000313" key="7">
    <source>
        <dbReference type="EMBL" id="KGI83221.1"/>
    </source>
</evidence>
<evidence type="ECO:0000256" key="3">
    <source>
        <dbReference type="SAM" id="SignalP"/>
    </source>
</evidence>
<sequence>MLRGFIAGTIALAATALVTTGYAGSATEGRAPTRGETTAVHRALSEVPGTRGSPGVRTVRTRQPFSMIAVTWDGRAPDRITARKWQDGRWSRWRELAPLSVSGHGGASRSGPAGASGAWWTGPSSEVRIRASRAGEYVTGELELVAITPGTGEPVRSEPGGRTARPPVVTRAGWSADESLMRWPPEYSATTRAAIVHHTVETNDYTCASSAEVVRGLYHYHAVELGWGDIGYHALVDKCGTIFEGRTDGLRRHVVGGHTKGFNGQTFGVALIGNFQTAAPTESALRSTGRIAGWKLGTVGRDPLGDTTLVSGGGKGNRYPEGTAVTLPRIFSHRDVGDTACPGDNVYARMDTIRQESVPAAT</sequence>
<dbReference type="SMART" id="SM00644">
    <property type="entry name" value="Ami_2"/>
    <property type="match status" value="1"/>
</dbReference>
<evidence type="ECO:0000313" key="9">
    <source>
        <dbReference type="Proteomes" id="UP000215043"/>
    </source>
</evidence>
<organism evidence="6 9">
    <name type="scientific">Actinopolyspora erythraea</name>
    <dbReference type="NCBI Taxonomy" id="414996"/>
    <lineage>
        <taxon>Bacteria</taxon>
        <taxon>Bacillati</taxon>
        <taxon>Actinomycetota</taxon>
        <taxon>Actinomycetes</taxon>
        <taxon>Actinopolysporales</taxon>
        <taxon>Actinopolysporaceae</taxon>
        <taxon>Actinopolyspora</taxon>
    </lineage>
</organism>
<dbReference type="EMBL" id="JPMV01000001">
    <property type="protein sequence ID" value="KGI83221.1"/>
    <property type="molecule type" value="Genomic_DNA"/>
</dbReference>
<reference evidence="7 8" key="1">
    <citation type="journal article" date="2014" name="PLoS ONE">
        <title>Identification and Characterization of a New Erythromycin Biosynthetic Gene Cluster in Actinopolyspora erythraea YIM90600, a Novel Erythronolide-Producing Halophilic Actinomycete Isolated from Salt Field.</title>
        <authorList>
            <person name="Chen D."/>
            <person name="Feng J."/>
            <person name="Huang L."/>
            <person name="Zhang Q."/>
            <person name="Wu J."/>
            <person name="Zhu X."/>
            <person name="Duan Y."/>
            <person name="Xu Z."/>
        </authorList>
    </citation>
    <scope>NUCLEOTIDE SEQUENCE [LARGE SCALE GENOMIC DNA]</scope>
    <source>
        <strain evidence="7 8">YIM90600</strain>
    </source>
</reference>
<dbReference type="HOGENOM" id="CLU_018529_0_0_11"/>
<feature type="compositionally biased region" description="Low complexity" evidence="2">
    <location>
        <begin position="109"/>
        <end position="120"/>
    </location>
</feature>
<evidence type="ECO:0000259" key="5">
    <source>
        <dbReference type="SMART" id="SM00701"/>
    </source>
</evidence>
<protein>
    <recommendedName>
        <fullName evidence="10">N-acetylmuramoyl-L-alanine amidase</fullName>
    </recommendedName>
</protein>
<dbReference type="InterPro" id="IPR006619">
    <property type="entry name" value="PGRP_domain_met/bac"/>
</dbReference>
<feature type="region of interest" description="Disordered" evidence="2">
    <location>
        <begin position="101"/>
        <end position="120"/>
    </location>
</feature>
<evidence type="ECO:0000256" key="2">
    <source>
        <dbReference type="SAM" id="MobiDB-lite"/>
    </source>
</evidence>
<dbReference type="AlphaFoldDB" id="A0A099DBE3"/>
<name>A0A099DBE3_9ACTN</name>